<sequence>AEQGRFAYGDICILMRKRAEFRSLKAAFEERNIPYQAMGGVGFFDHPLARDVLALARIVADPFNDASLVRLLTGPLVNLNDRQLFLLATAPDSEEDGQASRRPGQRAIIDALAELIECRDEWRSEAERNELPGERLEQFFELVAKLRRASVLHPARSVLEMMLESIPQSGMSAAERSAAGAVKATFEAIIKELDADGAAADLDQLVRAVDLYEAEEGLELPGADVPARDAVQVMTIHGAKGLGFPAVFVMAWDPKTRAAV</sequence>
<keyword evidence="2" id="KW-0378">Hydrolase</keyword>
<dbReference type="AlphaFoldDB" id="X1UUK4"/>
<feature type="non-terminal residue" evidence="6">
    <location>
        <position position="260"/>
    </location>
</feature>
<dbReference type="InterPro" id="IPR014017">
    <property type="entry name" value="DNA_helicase_UvrD-like_C"/>
</dbReference>
<evidence type="ECO:0000256" key="2">
    <source>
        <dbReference type="ARBA" id="ARBA00022801"/>
    </source>
</evidence>
<name>X1UUK4_9ZZZZ</name>
<reference evidence="6" key="1">
    <citation type="journal article" date="2014" name="Front. Microbiol.">
        <title>High frequency of phylogenetically diverse reductive dehalogenase-homologous genes in deep subseafloor sedimentary metagenomes.</title>
        <authorList>
            <person name="Kawai M."/>
            <person name="Futagami T."/>
            <person name="Toyoda A."/>
            <person name="Takaki Y."/>
            <person name="Nishi S."/>
            <person name="Hori S."/>
            <person name="Arai W."/>
            <person name="Tsubouchi T."/>
            <person name="Morono Y."/>
            <person name="Uchiyama I."/>
            <person name="Ito T."/>
            <person name="Fujiyama A."/>
            <person name="Inagaki F."/>
            <person name="Takami H."/>
        </authorList>
    </citation>
    <scope>NUCLEOTIDE SEQUENCE</scope>
    <source>
        <strain evidence="6">Expedition CK06-06</strain>
    </source>
</reference>
<dbReference type="GO" id="GO:0005829">
    <property type="term" value="C:cytosol"/>
    <property type="evidence" value="ECO:0007669"/>
    <property type="project" value="TreeGrafter"/>
</dbReference>
<proteinExistence type="predicted"/>
<dbReference type="EMBL" id="BARW01025322">
    <property type="protein sequence ID" value="GAJ07302.1"/>
    <property type="molecule type" value="Genomic_DNA"/>
</dbReference>
<dbReference type="PANTHER" id="PTHR11070">
    <property type="entry name" value="UVRD / RECB / PCRA DNA HELICASE FAMILY MEMBER"/>
    <property type="match status" value="1"/>
</dbReference>
<dbReference type="Gene3D" id="1.10.486.10">
    <property type="entry name" value="PCRA, domain 4"/>
    <property type="match status" value="1"/>
</dbReference>
<dbReference type="PANTHER" id="PTHR11070:SF2">
    <property type="entry name" value="ATP-DEPENDENT DNA HELICASE SRS2"/>
    <property type="match status" value="1"/>
</dbReference>
<dbReference type="GO" id="GO:0000725">
    <property type="term" value="P:recombinational repair"/>
    <property type="evidence" value="ECO:0007669"/>
    <property type="project" value="TreeGrafter"/>
</dbReference>
<accession>X1UUK4</accession>
<gene>
    <name evidence="6" type="ORF">S12H4_41531</name>
</gene>
<evidence type="ECO:0000256" key="3">
    <source>
        <dbReference type="ARBA" id="ARBA00022806"/>
    </source>
</evidence>
<dbReference type="Pfam" id="PF13361">
    <property type="entry name" value="UvrD_C"/>
    <property type="match status" value="2"/>
</dbReference>
<dbReference type="GO" id="GO:0016787">
    <property type="term" value="F:hydrolase activity"/>
    <property type="evidence" value="ECO:0007669"/>
    <property type="project" value="UniProtKB-KW"/>
</dbReference>
<evidence type="ECO:0000256" key="1">
    <source>
        <dbReference type="ARBA" id="ARBA00022741"/>
    </source>
</evidence>
<dbReference type="GO" id="GO:0003677">
    <property type="term" value="F:DNA binding"/>
    <property type="evidence" value="ECO:0007669"/>
    <property type="project" value="InterPro"/>
</dbReference>
<organism evidence="6">
    <name type="scientific">marine sediment metagenome</name>
    <dbReference type="NCBI Taxonomy" id="412755"/>
    <lineage>
        <taxon>unclassified sequences</taxon>
        <taxon>metagenomes</taxon>
        <taxon>ecological metagenomes</taxon>
    </lineage>
</organism>
<protein>
    <recommendedName>
        <fullName evidence="5">UvrD-like helicase C-terminal domain-containing protein</fullName>
    </recommendedName>
</protein>
<evidence type="ECO:0000256" key="4">
    <source>
        <dbReference type="ARBA" id="ARBA00022840"/>
    </source>
</evidence>
<feature type="domain" description="UvrD-like helicase C-terminal" evidence="5">
    <location>
        <begin position="1"/>
        <end position="241"/>
    </location>
</feature>
<dbReference type="GO" id="GO:0005524">
    <property type="term" value="F:ATP binding"/>
    <property type="evidence" value="ECO:0007669"/>
    <property type="project" value="UniProtKB-KW"/>
</dbReference>
<comment type="caution">
    <text evidence="6">The sequence shown here is derived from an EMBL/GenBank/DDBJ whole genome shotgun (WGS) entry which is preliminary data.</text>
</comment>
<dbReference type="GO" id="GO:0043138">
    <property type="term" value="F:3'-5' DNA helicase activity"/>
    <property type="evidence" value="ECO:0007669"/>
    <property type="project" value="TreeGrafter"/>
</dbReference>
<dbReference type="SUPFAM" id="SSF52540">
    <property type="entry name" value="P-loop containing nucleoside triphosphate hydrolases"/>
    <property type="match status" value="1"/>
</dbReference>
<keyword evidence="3" id="KW-0347">Helicase</keyword>
<dbReference type="PROSITE" id="PS51217">
    <property type="entry name" value="UVRD_HELICASE_CTER"/>
    <property type="match status" value="1"/>
</dbReference>
<evidence type="ECO:0000313" key="6">
    <source>
        <dbReference type="EMBL" id="GAJ07302.1"/>
    </source>
</evidence>
<dbReference type="InterPro" id="IPR000212">
    <property type="entry name" value="DNA_helicase_UvrD/REP"/>
</dbReference>
<dbReference type="Gene3D" id="3.40.50.300">
    <property type="entry name" value="P-loop containing nucleotide triphosphate hydrolases"/>
    <property type="match status" value="1"/>
</dbReference>
<evidence type="ECO:0000259" key="5">
    <source>
        <dbReference type="PROSITE" id="PS51217"/>
    </source>
</evidence>
<keyword evidence="4" id="KW-0067">ATP-binding</keyword>
<keyword evidence="1" id="KW-0547">Nucleotide-binding</keyword>
<feature type="non-terminal residue" evidence="6">
    <location>
        <position position="1"/>
    </location>
</feature>
<dbReference type="InterPro" id="IPR027417">
    <property type="entry name" value="P-loop_NTPase"/>
</dbReference>